<comment type="caution">
    <text evidence="1">The sequence shown here is derived from an EMBL/GenBank/DDBJ whole genome shotgun (WGS) entry which is preliminary data.</text>
</comment>
<evidence type="ECO:0000313" key="2">
    <source>
        <dbReference type="Proteomes" id="UP001204376"/>
    </source>
</evidence>
<reference evidence="1 2" key="1">
    <citation type="submission" date="2022-07" db="EMBL/GenBank/DDBJ databases">
        <title>Mucilaginibacter sp. JC4.</title>
        <authorList>
            <person name="Le V."/>
            <person name="Ko S.-R."/>
            <person name="Ahn C.-Y."/>
            <person name="Oh H.-M."/>
        </authorList>
    </citation>
    <scope>NUCLEOTIDE SEQUENCE [LARGE SCALE GENOMIC DNA]</scope>
    <source>
        <strain evidence="1 2">JC4</strain>
    </source>
</reference>
<name>A0ABT1T0S6_9SPHI</name>
<dbReference type="RefSeq" id="WP_256538376.1">
    <property type="nucleotide sequence ID" value="NZ_JANHOH010000001.1"/>
</dbReference>
<sequence>MCRFQMCKYANEDDGVAYGPGFALIRAQALGARPVSAPIPNAEVLFCHAER</sequence>
<organism evidence="1 2">
    <name type="scientific">Mucilaginibacter aquariorum</name>
    <dbReference type="NCBI Taxonomy" id="2967225"/>
    <lineage>
        <taxon>Bacteria</taxon>
        <taxon>Pseudomonadati</taxon>
        <taxon>Bacteroidota</taxon>
        <taxon>Sphingobacteriia</taxon>
        <taxon>Sphingobacteriales</taxon>
        <taxon>Sphingobacteriaceae</taxon>
        <taxon>Mucilaginibacter</taxon>
    </lineage>
</organism>
<protein>
    <submittedName>
        <fullName evidence="1">Uncharacterized protein</fullName>
    </submittedName>
</protein>
<gene>
    <name evidence="1" type="ORF">NPE20_09510</name>
</gene>
<proteinExistence type="predicted"/>
<evidence type="ECO:0000313" key="1">
    <source>
        <dbReference type="EMBL" id="MCQ6958195.1"/>
    </source>
</evidence>
<keyword evidence="2" id="KW-1185">Reference proteome</keyword>
<accession>A0ABT1T0S6</accession>
<dbReference type="Proteomes" id="UP001204376">
    <property type="component" value="Unassembled WGS sequence"/>
</dbReference>
<dbReference type="EMBL" id="JANHOH010000001">
    <property type="protein sequence ID" value="MCQ6958195.1"/>
    <property type="molecule type" value="Genomic_DNA"/>
</dbReference>